<sequence length="287" mass="32297">MQPCYPIPSLTTAPSISRSLLGWLRRQLQYHIRLDAPLVAQMETTFGTSDVQQLQAAADDSETAAFLCLLFSPDMRTQTAYEDRWGDQRFAPATVDGLIAALTQTPIEAVVAVDTRAVPLRLTVPHDALEGFVRRLRIDWQPPVALAHVLQRLKRDPAHLPTRAGLRHARLQWHAKQVNLLDRLLTGVDPAEKDFETLFTFLLSLLSQLAPDEDPFVFLMAQKRFYFQCLGKAAAFERRHSAGNMEILMLQGARASYGSVDHWRRCMARIDRLAIALFGHTEAISQG</sequence>
<accession>A0AA41R2J9</accession>
<dbReference type="Proteomes" id="UP001165427">
    <property type="component" value="Unassembled WGS sequence"/>
</dbReference>
<comment type="caution">
    <text evidence="1">The sequence shown here is derived from an EMBL/GenBank/DDBJ whole genome shotgun (WGS) entry which is preliminary data.</text>
</comment>
<reference evidence="1" key="1">
    <citation type="submission" date="2022-04" db="EMBL/GenBank/DDBJ databases">
        <title>Desulfatitalea alkaliphila sp. nov., a novel anaerobic sulfate-reducing bacterium isolated from terrestrial mud volcano, Taman Peninsula, Russia.</title>
        <authorList>
            <person name="Khomyakova M.A."/>
            <person name="Merkel A.Y."/>
            <person name="Slobodkin A.I."/>
        </authorList>
    </citation>
    <scope>NUCLEOTIDE SEQUENCE</scope>
    <source>
        <strain evidence="1">M08but</strain>
    </source>
</reference>
<dbReference type="RefSeq" id="WP_246906718.1">
    <property type="nucleotide sequence ID" value="NZ_JALJRB010000009.1"/>
</dbReference>
<evidence type="ECO:0000313" key="1">
    <source>
        <dbReference type="EMBL" id="MCJ8500919.1"/>
    </source>
</evidence>
<organism evidence="1 2">
    <name type="scientific">Desulfatitalea alkaliphila</name>
    <dbReference type="NCBI Taxonomy" id="2929485"/>
    <lineage>
        <taxon>Bacteria</taxon>
        <taxon>Pseudomonadati</taxon>
        <taxon>Thermodesulfobacteriota</taxon>
        <taxon>Desulfobacteria</taxon>
        <taxon>Desulfobacterales</taxon>
        <taxon>Desulfosarcinaceae</taxon>
        <taxon>Desulfatitalea</taxon>
    </lineage>
</organism>
<dbReference type="EMBL" id="JALJRB010000009">
    <property type="protein sequence ID" value="MCJ8500919.1"/>
    <property type="molecule type" value="Genomic_DNA"/>
</dbReference>
<gene>
    <name evidence="1" type="ORF">MRX98_10080</name>
</gene>
<proteinExistence type="predicted"/>
<name>A0AA41R2J9_9BACT</name>
<dbReference type="AlphaFoldDB" id="A0AA41R2J9"/>
<keyword evidence="2" id="KW-1185">Reference proteome</keyword>
<protein>
    <submittedName>
        <fullName evidence="1">Uncharacterized protein</fullName>
    </submittedName>
</protein>
<evidence type="ECO:0000313" key="2">
    <source>
        <dbReference type="Proteomes" id="UP001165427"/>
    </source>
</evidence>